<dbReference type="InterPro" id="IPR003439">
    <property type="entry name" value="ABC_transporter-like_ATP-bd"/>
</dbReference>
<reference evidence="5 6" key="1">
    <citation type="journal article" date="2020" name="Microorganisms">
        <title>Osmotic Adaptation and Compatible Solute Biosynthesis of Phototrophic Bacteria as Revealed from Genome Analyses.</title>
        <authorList>
            <person name="Imhoff J.F."/>
            <person name="Rahn T."/>
            <person name="Kunzel S."/>
            <person name="Keller A."/>
            <person name="Neulinger S.C."/>
        </authorList>
    </citation>
    <scope>NUCLEOTIDE SEQUENCE [LARGE SCALE GENOMIC DNA]</scope>
    <source>
        <strain evidence="5 6">DSM 6210</strain>
    </source>
</reference>
<name>A0ABS1CET6_9GAMM</name>
<dbReference type="PROSITE" id="PS50893">
    <property type="entry name" value="ABC_TRANSPORTER_2"/>
    <property type="match status" value="1"/>
</dbReference>
<dbReference type="GO" id="GO:0008168">
    <property type="term" value="F:methyltransferase activity"/>
    <property type="evidence" value="ECO:0007669"/>
    <property type="project" value="UniProtKB-KW"/>
</dbReference>
<dbReference type="PANTHER" id="PTHR43158">
    <property type="entry name" value="SKFA PEPTIDE EXPORT ATP-BINDING PROTEIN SKFE"/>
    <property type="match status" value="1"/>
</dbReference>
<accession>A0ABS1CET6</accession>
<dbReference type="SUPFAM" id="SSF52540">
    <property type="entry name" value="P-loop containing nucleoside triphosphate hydrolases"/>
    <property type="match status" value="1"/>
</dbReference>
<proteinExistence type="predicted"/>
<protein>
    <submittedName>
        <fullName evidence="5">Methyltransferase</fullName>
    </submittedName>
</protein>
<dbReference type="PANTHER" id="PTHR43158:SF10">
    <property type="entry name" value="ABC TRANSPORTER ATP-BINDING PROTEIN YTRB"/>
    <property type="match status" value="1"/>
</dbReference>
<dbReference type="CDD" id="cd03230">
    <property type="entry name" value="ABC_DR_subfamily_A"/>
    <property type="match status" value="1"/>
</dbReference>
<keyword evidence="1" id="KW-0547">Nucleotide-binding</keyword>
<evidence type="ECO:0000259" key="4">
    <source>
        <dbReference type="PROSITE" id="PS50893"/>
    </source>
</evidence>
<feature type="region of interest" description="Disordered" evidence="3">
    <location>
        <begin position="1"/>
        <end position="23"/>
    </location>
</feature>
<sequence>MQTAVSSTAAQPSSGATPSALAAESTTGSASAIEVQHLAHRYGSRVIYDDLNFTVPAERVVALLGKNGVGKTTLIRLLMGYLKPSGGQCRVLGEPSHALSPATRARIGLLFEGHLAYDFMSIAEIERFYRPFFRRWRRELFYDLVDRLELPRDHKIAHMSCGQRSQVVLGLIFAQDPDLMILDDYSMGLDAGYRRLFLDYLKRYLDQGGKTVFVTSHVVQDMEALVDEVIFLKRGGAVLQLPLAAFREGFRCFAFEQDGSAPPQPDAVIENVDLHGREPLLYTFATREQLTEHLREHWPQVQLGDERAMTLEDAFIGLTGKY</sequence>
<gene>
    <name evidence="5" type="ORF">CKO31_06635</name>
</gene>
<comment type="caution">
    <text evidence="5">The sequence shown here is derived from an EMBL/GenBank/DDBJ whole genome shotgun (WGS) entry which is preliminary data.</text>
</comment>
<keyword evidence="5" id="KW-0808">Transferase</keyword>
<feature type="compositionally biased region" description="Polar residues" evidence="3">
    <location>
        <begin position="1"/>
        <end position="17"/>
    </location>
</feature>
<organism evidence="5 6">
    <name type="scientific">Thiohalocapsa halophila</name>
    <dbReference type="NCBI Taxonomy" id="69359"/>
    <lineage>
        <taxon>Bacteria</taxon>
        <taxon>Pseudomonadati</taxon>
        <taxon>Pseudomonadota</taxon>
        <taxon>Gammaproteobacteria</taxon>
        <taxon>Chromatiales</taxon>
        <taxon>Chromatiaceae</taxon>
        <taxon>Thiohalocapsa</taxon>
    </lineage>
</organism>
<dbReference type="Pfam" id="PF00005">
    <property type="entry name" value="ABC_tran"/>
    <property type="match status" value="1"/>
</dbReference>
<evidence type="ECO:0000313" key="5">
    <source>
        <dbReference type="EMBL" id="MBK1630426.1"/>
    </source>
</evidence>
<dbReference type="Proteomes" id="UP000748752">
    <property type="component" value="Unassembled WGS sequence"/>
</dbReference>
<dbReference type="EMBL" id="NRRV01000011">
    <property type="protein sequence ID" value="MBK1630426.1"/>
    <property type="molecule type" value="Genomic_DNA"/>
</dbReference>
<feature type="domain" description="ABC transporter" evidence="4">
    <location>
        <begin position="33"/>
        <end position="259"/>
    </location>
</feature>
<keyword evidence="6" id="KW-1185">Reference proteome</keyword>
<evidence type="ECO:0000256" key="3">
    <source>
        <dbReference type="SAM" id="MobiDB-lite"/>
    </source>
</evidence>
<evidence type="ECO:0000313" key="6">
    <source>
        <dbReference type="Proteomes" id="UP000748752"/>
    </source>
</evidence>
<evidence type="ECO:0000256" key="2">
    <source>
        <dbReference type="ARBA" id="ARBA00022840"/>
    </source>
</evidence>
<dbReference type="InterPro" id="IPR003593">
    <property type="entry name" value="AAA+_ATPase"/>
</dbReference>
<dbReference type="Gene3D" id="3.40.50.300">
    <property type="entry name" value="P-loop containing nucleotide triphosphate hydrolases"/>
    <property type="match status" value="1"/>
</dbReference>
<dbReference type="GO" id="GO:0032259">
    <property type="term" value="P:methylation"/>
    <property type="evidence" value="ECO:0007669"/>
    <property type="project" value="UniProtKB-KW"/>
</dbReference>
<dbReference type="InterPro" id="IPR027417">
    <property type="entry name" value="P-loop_NTPase"/>
</dbReference>
<keyword evidence="2" id="KW-0067">ATP-binding</keyword>
<dbReference type="SMART" id="SM00382">
    <property type="entry name" value="AAA"/>
    <property type="match status" value="1"/>
</dbReference>
<evidence type="ECO:0000256" key="1">
    <source>
        <dbReference type="ARBA" id="ARBA00022741"/>
    </source>
</evidence>
<keyword evidence="5" id="KW-0489">Methyltransferase</keyword>